<dbReference type="Pfam" id="PF12698">
    <property type="entry name" value="ABC2_membrane_3"/>
    <property type="match status" value="1"/>
</dbReference>
<dbReference type="Gene3D" id="3.40.1710.10">
    <property type="entry name" value="abc type-2 transporter like domain"/>
    <property type="match status" value="1"/>
</dbReference>
<dbReference type="RefSeq" id="WP_034768530.1">
    <property type="nucleotide sequence ID" value="NZ_CCRF01000035.1"/>
</dbReference>
<keyword evidence="2 5" id="KW-0812">Transmembrane</keyword>
<dbReference type="PANTHER" id="PTHR43027">
    <property type="entry name" value="DOXORUBICIN RESISTANCE ABC TRANSPORTER PERMEASE PROTEIN DRRC-RELATED"/>
    <property type="match status" value="1"/>
</dbReference>
<reference evidence="7 8" key="1">
    <citation type="submission" date="2014-07" db="EMBL/GenBank/DDBJ databases">
        <authorList>
            <person name="Wibberg Daniel"/>
        </authorList>
    </citation>
    <scope>NUCLEOTIDE SEQUENCE [LARGE SCALE GENOMIC DNA]</scope>
</reference>
<dbReference type="InterPro" id="IPR052902">
    <property type="entry name" value="ABC-2_transporter"/>
</dbReference>
<dbReference type="EMBL" id="CCRF01000035">
    <property type="protein sequence ID" value="CEE00749.1"/>
    <property type="molecule type" value="Genomic_DNA"/>
</dbReference>
<evidence type="ECO:0000313" key="7">
    <source>
        <dbReference type="EMBL" id="CEE00749.1"/>
    </source>
</evidence>
<keyword evidence="8" id="KW-1185">Reference proteome</keyword>
<gene>
    <name evidence="7" type="ORF">BT1A1_0902</name>
</gene>
<evidence type="ECO:0000256" key="4">
    <source>
        <dbReference type="ARBA" id="ARBA00023136"/>
    </source>
</evidence>
<evidence type="ECO:0000256" key="3">
    <source>
        <dbReference type="ARBA" id="ARBA00022989"/>
    </source>
</evidence>
<sequence length="417" mass="46128">MIFPFIKKDLLVMIRNRQELLVLLLMPIVLIAILGFALGGVLKGDSPNIHAKVAIINNDNEQEDLQQFIKDIENAGLPTEAETSMKTGAQSLLPVAILTEDVFGSEELKKYFEVEIIKPEQAEKVKKDDNYAAIIEIPEKFTYHLLSKVFLDKSAEISLQLYKNEGKQGTSNLVEDVIRQFQKQLTTMTIVGKNGVQLDTEPITGTIETVSKKEPINSMQYYTVGMSVMFIMYVASNISSFAYREKQLHVFNRIILSNTSRWSYFIGIFFSTMLIAFIQQLILYGVSALIFHVYWGDLAAFLVLNLSLSFAIGGVAALLTAVNYRIDSESASGFFSSILVTLFSLLGGSFTPLAEVSPIIEFIGNLTPNGAGMTALLKVLQGSGITGIFEHVLYLIIFGIVLLSVAAFSFPKRGEAI</sequence>
<feature type="transmembrane region" description="Helical" evidence="5">
    <location>
        <begin position="20"/>
        <end position="42"/>
    </location>
</feature>
<keyword evidence="3 5" id="KW-1133">Transmembrane helix</keyword>
<proteinExistence type="predicted"/>
<feature type="transmembrane region" description="Helical" evidence="5">
    <location>
        <begin position="264"/>
        <end position="286"/>
    </location>
</feature>
<organism evidence="7 8">
    <name type="scientific">Caldibacillus thermoamylovorans</name>
    <dbReference type="NCBI Taxonomy" id="35841"/>
    <lineage>
        <taxon>Bacteria</taxon>
        <taxon>Bacillati</taxon>
        <taxon>Bacillota</taxon>
        <taxon>Bacilli</taxon>
        <taxon>Bacillales</taxon>
        <taxon>Bacillaceae</taxon>
        <taxon>Caldibacillus</taxon>
    </lineage>
</organism>
<evidence type="ECO:0000256" key="5">
    <source>
        <dbReference type="SAM" id="Phobius"/>
    </source>
</evidence>
<feature type="transmembrane region" description="Helical" evidence="5">
    <location>
        <begin position="221"/>
        <end position="243"/>
    </location>
</feature>
<accession>A0A090KQ14</accession>
<dbReference type="Proteomes" id="UP000040576">
    <property type="component" value="Unassembled WGS sequence"/>
</dbReference>
<feature type="transmembrane region" description="Helical" evidence="5">
    <location>
        <begin position="334"/>
        <end position="353"/>
    </location>
</feature>
<evidence type="ECO:0000256" key="1">
    <source>
        <dbReference type="ARBA" id="ARBA00004141"/>
    </source>
</evidence>
<dbReference type="PANTHER" id="PTHR43027:SF1">
    <property type="entry name" value="DOXORUBICIN RESISTANCE ABC TRANSPORTER PERMEASE PROTEIN DRRC-RELATED"/>
    <property type="match status" value="1"/>
</dbReference>
<feature type="transmembrane region" description="Helical" evidence="5">
    <location>
        <begin position="392"/>
        <end position="410"/>
    </location>
</feature>
<evidence type="ECO:0000256" key="2">
    <source>
        <dbReference type="ARBA" id="ARBA00022692"/>
    </source>
</evidence>
<dbReference type="GO" id="GO:0140359">
    <property type="term" value="F:ABC-type transporter activity"/>
    <property type="evidence" value="ECO:0007669"/>
    <property type="project" value="InterPro"/>
</dbReference>
<feature type="transmembrane region" description="Helical" evidence="5">
    <location>
        <begin position="298"/>
        <end position="322"/>
    </location>
</feature>
<dbReference type="AlphaFoldDB" id="A0A090KQ14"/>
<comment type="subcellular location">
    <subcellularLocation>
        <location evidence="1">Membrane</location>
        <topology evidence="1">Multi-pass membrane protein</topology>
    </subcellularLocation>
</comment>
<protein>
    <submittedName>
        <fullName evidence="7">ABC transporter</fullName>
    </submittedName>
</protein>
<evidence type="ECO:0000313" key="8">
    <source>
        <dbReference type="Proteomes" id="UP000040576"/>
    </source>
</evidence>
<name>A0A090KQ14_9BACI</name>
<dbReference type="GO" id="GO:0016020">
    <property type="term" value="C:membrane"/>
    <property type="evidence" value="ECO:0007669"/>
    <property type="project" value="UniProtKB-SubCell"/>
</dbReference>
<feature type="domain" description="ABC-2 type transporter transmembrane" evidence="6">
    <location>
        <begin position="22"/>
        <end position="407"/>
    </location>
</feature>
<keyword evidence="4 5" id="KW-0472">Membrane</keyword>
<evidence type="ECO:0000259" key="6">
    <source>
        <dbReference type="Pfam" id="PF12698"/>
    </source>
</evidence>
<dbReference type="InterPro" id="IPR013525">
    <property type="entry name" value="ABC2_TM"/>
</dbReference>